<evidence type="ECO:0000256" key="2">
    <source>
        <dbReference type="SAM" id="Phobius"/>
    </source>
</evidence>
<keyword evidence="2" id="KW-0472">Membrane</keyword>
<keyword evidence="2" id="KW-1133">Transmembrane helix</keyword>
<dbReference type="RefSeq" id="WP_138079332.1">
    <property type="nucleotide sequence ID" value="NZ_CP040004.1"/>
</dbReference>
<proteinExistence type="predicted"/>
<protein>
    <recommendedName>
        <fullName evidence="3">Baseplate protein J-like barrel domain-containing protein</fullName>
    </recommendedName>
</protein>
<dbReference type="Proteomes" id="UP000310639">
    <property type="component" value="Chromosome"/>
</dbReference>
<dbReference type="AlphaFoldDB" id="A0A4V1GDN5"/>
<gene>
    <name evidence="4" type="ORF">FBF37_02935</name>
</gene>
<reference evidence="4 5" key="1">
    <citation type="submission" date="2019-04" db="EMBL/GenBank/DDBJ databases">
        <title>Saccharibacteria TM7 genomes.</title>
        <authorList>
            <person name="Bor B."/>
            <person name="He X."/>
            <person name="Chen T."/>
            <person name="Dewhirst F.E."/>
        </authorList>
    </citation>
    <scope>NUCLEOTIDE SEQUENCE [LARGE SCALE GENOMIC DNA]</scope>
    <source>
        <strain evidence="4 5">BB001</strain>
    </source>
</reference>
<feature type="domain" description="Baseplate protein J-like barrel" evidence="3">
    <location>
        <begin position="266"/>
        <end position="334"/>
    </location>
</feature>
<dbReference type="OrthoDB" id="9764583at2"/>
<name>A0A4V1GDN5_9BACT</name>
<dbReference type="InterPro" id="IPR006949">
    <property type="entry name" value="Barrel_Baseplate_J-like"/>
</dbReference>
<evidence type="ECO:0000313" key="4">
    <source>
        <dbReference type="EMBL" id="QCT42406.1"/>
    </source>
</evidence>
<organism evidence="4 5">
    <name type="scientific">Candidatus Nanosynbacter featherlites</name>
    <dbReference type="NCBI Taxonomy" id="2572088"/>
    <lineage>
        <taxon>Bacteria</taxon>
        <taxon>Candidatus Saccharimonadota</taxon>
        <taxon>Candidatus Saccharimonadia</taxon>
        <taxon>Candidatus Nanosynbacterales</taxon>
        <taxon>Candidatus Nanosynbacteraceae</taxon>
        <taxon>Candidatus Nanosynbacter</taxon>
    </lineage>
</organism>
<evidence type="ECO:0000313" key="5">
    <source>
        <dbReference type="Proteomes" id="UP000310639"/>
    </source>
</evidence>
<dbReference type="Pfam" id="PF04865">
    <property type="entry name" value="Baseplate_J"/>
    <property type="match status" value="1"/>
</dbReference>
<evidence type="ECO:0000259" key="3">
    <source>
        <dbReference type="Pfam" id="PF04865"/>
    </source>
</evidence>
<sequence length="541" mass="57845">MNKDVIYIDVEDDITNIVSKIKDSKARIVALVPPKRVGILQSAVNMRLLNRAAENAEKRIVLITSDQALSGLAAAARIPVAKTLQSRPEIAEIPAIDVDDGDDVIDGSDIPVGELADKATPKARNKADDAIDAAIAEDEKPSKPVKPAKSAGKGKPKVPDFSVFRKKLVLIGGGIALFIVFIVWAIWFAPHATVVITAKTTTSTVDKSVTLKQDGKVDAANNIVKSLRQEQKKDISVDFTPTGKKKVGEKASGTMHLVRTSVSSLTLIIPAGTSFSSGDYTFVSTEPASLSGTSIGPGGVIQSVATVKVQATQVGSEYNLSSRSYSSNVSGFSAAGTAMSGGSSREVTVVSADDVAKAKVKLDAQKDASLQSAVKALFPSSSIVINESYQEARSNPTPSVAVDHEASGTVQLKTTVTASMQGIDRSDMKQFLEDTLKKEIGSKKNQKIYNDGSNEVKFAQYSERNNAVQVRLTTNAKIGPEIDEHKVKEQVKGRNYGDVQSSLEAIEGVQDVDTKFSPFWVRTVPNDDKHISIEFKLDNGR</sequence>
<keyword evidence="2" id="KW-0812">Transmembrane</keyword>
<dbReference type="KEGG" id="nft:FBF37_02935"/>
<dbReference type="EMBL" id="CP040004">
    <property type="protein sequence ID" value="QCT42406.1"/>
    <property type="molecule type" value="Genomic_DNA"/>
</dbReference>
<evidence type="ECO:0000256" key="1">
    <source>
        <dbReference type="SAM" id="MobiDB-lite"/>
    </source>
</evidence>
<keyword evidence="5" id="KW-1185">Reference proteome</keyword>
<accession>A0A4V1GDN5</accession>
<feature type="region of interest" description="Disordered" evidence="1">
    <location>
        <begin position="134"/>
        <end position="157"/>
    </location>
</feature>
<feature type="transmembrane region" description="Helical" evidence="2">
    <location>
        <begin position="168"/>
        <end position="189"/>
    </location>
</feature>